<evidence type="ECO:0000256" key="7">
    <source>
        <dbReference type="ARBA" id="ARBA00023180"/>
    </source>
</evidence>
<evidence type="ECO:0000256" key="2">
    <source>
        <dbReference type="ARBA" id="ARBA00006459"/>
    </source>
</evidence>
<evidence type="ECO:0000313" key="14">
    <source>
        <dbReference type="WBParaSite" id="maker-uti_cns_0046801-snap-gene-0.2-mRNA-1"/>
    </source>
</evidence>
<feature type="transmembrane region" description="Helical" evidence="12">
    <location>
        <begin position="593"/>
        <end position="616"/>
    </location>
</feature>
<evidence type="ECO:0000256" key="3">
    <source>
        <dbReference type="ARBA" id="ARBA00022448"/>
    </source>
</evidence>
<comment type="similarity">
    <text evidence="2 10">Belongs to the sodium:neurotransmitter symporter (SNF) (TC 2.A.22) family.</text>
</comment>
<feature type="compositionally biased region" description="Basic and acidic residues" evidence="11">
    <location>
        <begin position="225"/>
        <end position="256"/>
    </location>
</feature>
<feature type="region of interest" description="Disordered" evidence="11">
    <location>
        <begin position="205"/>
        <end position="259"/>
    </location>
</feature>
<evidence type="ECO:0000313" key="13">
    <source>
        <dbReference type="Proteomes" id="UP000095280"/>
    </source>
</evidence>
<evidence type="ECO:0000256" key="8">
    <source>
        <dbReference type="PIRSR" id="PIRSR600175-1"/>
    </source>
</evidence>
<evidence type="ECO:0000256" key="10">
    <source>
        <dbReference type="RuleBase" id="RU003732"/>
    </source>
</evidence>
<evidence type="ECO:0000256" key="1">
    <source>
        <dbReference type="ARBA" id="ARBA00004141"/>
    </source>
</evidence>
<dbReference type="Proteomes" id="UP000095280">
    <property type="component" value="Unplaced"/>
</dbReference>
<keyword evidence="10" id="KW-0769">Symport</keyword>
<feature type="region of interest" description="Disordered" evidence="11">
    <location>
        <begin position="929"/>
        <end position="969"/>
    </location>
</feature>
<dbReference type="Pfam" id="PF00209">
    <property type="entry name" value="SNF"/>
    <property type="match status" value="1"/>
</dbReference>
<dbReference type="GO" id="GO:0089718">
    <property type="term" value="P:amino acid import across plasma membrane"/>
    <property type="evidence" value="ECO:0007669"/>
    <property type="project" value="TreeGrafter"/>
</dbReference>
<keyword evidence="7" id="KW-0325">Glycoprotein</keyword>
<dbReference type="GO" id="GO:0005283">
    <property type="term" value="F:amino acid:sodium symporter activity"/>
    <property type="evidence" value="ECO:0007669"/>
    <property type="project" value="TreeGrafter"/>
</dbReference>
<feature type="transmembrane region" description="Helical" evidence="12">
    <location>
        <begin position="775"/>
        <end position="795"/>
    </location>
</feature>
<feature type="transmembrane region" description="Helical" evidence="12">
    <location>
        <begin position="652"/>
        <end position="677"/>
    </location>
</feature>
<evidence type="ECO:0000256" key="12">
    <source>
        <dbReference type="SAM" id="Phobius"/>
    </source>
</evidence>
<dbReference type="GO" id="GO:0005886">
    <property type="term" value="C:plasma membrane"/>
    <property type="evidence" value="ECO:0007669"/>
    <property type="project" value="TreeGrafter"/>
</dbReference>
<dbReference type="SUPFAM" id="SSF161070">
    <property type="entry name" value="SNF-like"/>
    <property type="match status" value="1"/>
</dbReference>
<feature type="binding site" evidence="8">
    <location>
        <position position="664"/>
    </location>
    <ligand>
        <name>Na(+)</name>
        <dbReference type="ChEBI" id="CHEBI:29101"/>
        <label>1</label>
    </ligand>
</feature>
<keyword evidence="8" id="KW-0479">Metal-binding</keyword>
<dbReference type="InterPro" id="IPR037272">
    <property type="entry name" value="SNS_sf"/>
</dbReference>
<feature type="region of interest" description="Disordered" evidence="11">
    <location>
        <begin position="115"/>
        <end position="134"/>
    </location>
</feature>
<feature type="compositionally biased region" description="Polar residues" evidence="11">
    <location>
        <begin position="929"/>
        <end position="953"/>
    </location>
</feature>
<proteinExistence type="inferred from homology"/>
<feature type="binding site" evidence="8">
    <location>
        <position position="295"/>
    </location>
    <ligand>
        <name>Na(+)</name>
        <dbReference type="ChEBI" id="CHEBI:29101"/>
        <label>1</label>
    </ligand>
</feature>
<sequence length="969" mass="106331">HAPHLEPVFRIGNNATLAINCSLGQLLALLAHVNLNPIEGQVPKNDGADPKQRIEQRHEKRAAEFAPQIGWFAPAASISSQHSLAEGAAPVQHQNQHPVVAGSVDAVSGCDGHARGVQPGDRQQVTGCDQGAQDDHRTVDKREVILNVFKRRLCYSAEVRGIEARRSLFQSRGGAFIGLANKNEAAKSSSMSDGNSDLAKIVDNSEEKNSQLQDKPPLDCGGDPPGKKYKGDDDPNATTDEKAPIARHPDGDKDQHVMNFEVSYPPGGADAGPEGGERAEWGNKVEFLLTCVGYAVGLGNVWRFPYLCYKNGGGAFLLPYCLMLVVVGLPCFFMELSFGQFASVGPLTIWRISPLFKGLGYSMVMVSLVLSVYYNVIVAQCLFFLASSLQSRVPWADCGHSWNSWRCREFEPKSANSSLIKPDANSTGLSLENGTNIVTSFFADNCSFDSNDTATKCRTPAEEFYEDFVLKITDGIDQPGEFNWLLTLALLAAWIIVAVVLIKGIQSLGKVSYFTASFPYIMLSILLIRGATLPGSLDGVIFYVKPEWSRLKDYKVWMEAATQIFFNLSCCNGGLIAMSSYNKFRNNCQQDAIFVAVVNALTSVFAGFVIFCNLGFMAHQKQLPVADVAKGGPGLAFIVYPEALTHLPLTPMWAVLFFIMMATLGFGSQFSIVETVLSAFQDEMRVKGIINPASKLQAIVYRVAVCAILFIVGLSMMYGGGMFLLNLIDNAVSTFPLLVCGFMELFVIMFVYGYDHFAEDIKMMVGGSPNIYWRATWKVVTPVILVVLILIMAIFNEPVTYGDYVYAMPFQIMSHLIGVFIIMWIPGYYIYKYCREGGFVLMKEFHKPAEEWGPAQRTDREEFLENLAKRTDSMDGGANFYQSKLSVAAELQRAASKESGLNRLRSHTNSFSALQQSTVYDQQAIASAANPQQPLQSQVSTQSAGGRLQQPSFSIGGDKTAGEDIQTTV</sequence>
<feature type="disulfide bond" evidence="9">
    <location>
        <begin position="398"/>
        <end position="407"/>
    </location>
</feature>
<feature type="binding site" evidence="8">
    <location>
        <position position="599"/>
    </location>
    <ligand>
        <name>Na(+)</name>
        <dbReference type="ChEBI" id="CHEBI:29101"/>
        <label>1</label>
    </ligand>
</feature>
<feature type="transmembrane region" description="Helical" evidence="12">
    <location>
        <begin position="359"/>
        <end position="385"/>
    </location>
</feature>
<dbReference type="PANTHER" id="PTHR11616">
    <property type="entry name" value="SODIUM/CHLORIDE DEPENDENT TRANSPORTER"/>
    <property type="match status" value="1"/>
</dbReference>
<feature type="transmembrane region" description="Helical" evidence="12">
    <location>
        <begin position="484"/>
        <end position="505"/>
    </location>
</feature>
<dbReference type="AlphaFoldDB" id="A0A1I8JD43"/>
<evidence type="ECO:0000256" key="5">
    <source>
        <dbReference type="ARBA" id="ARBA00022989"/>
    </source>
</evidence>
<keyword evidence="8" id="KW-0915">Sodium</keyword>
<dbReference type="PROSITE" id="PS00610">
    <property type="entry name" value="NA_NEUROTRAN_SYMP_1"/>
    <property type="match status" value="1"/>
</dbReference>
<feature type="binding site" evidence="8">
    <location>
        <position position="668"/>
    </location>
    <ligand>
        <name>Na(+)</name>
        <dbReference type="ChEBI" id="CHEBI:29101"/>
        <label>1</label>
    </ligand>
</feature>
<feature type="transmembrane region" description="Helical" evidence="12">
    <location>
        <begin position="731"/>
        <end position="754"/>
    </location>
</feature>
<evidence type="ECO:0000256" key="6">
    <source>
        <dbReference type="ARBA" id="ARBA00023136"/>
    </source>
</evidence>
<keyword evidence="4 10" id="KW-0812">Transmembrane</keyword>
<dbReference type="PROSITE" id="PS00754">
    <property type="entry name" value="NA_NEUROTRAN_SYMP_2"/>
    <property type="match status" value="1"/>
</dbReference>
<feature type="binding site" evidence="8">
    <location>
        <position position="293"/>
    </location>
    <ligand>
        <name>Na(+)</name>
        <dbReference type="ChEBI" id="CHEBI:29101"/>
        <label>1</label>
    </ligand>
</feature>
<evidence type="ECO:0000256" key="9">
    <source>
        <dbReference type="PIRSR" id="PIRSR600175-2"/>
    </source>
</evidence>
<dbReference type="InterPro" id="IPR000175">
    <property type="entry name" value="Na/ntran_symport"/>
</dbReference>
<keyword evidence="5 12" id="KW-1133">Transmembrane helix</keyword>
<organism evidence="13 14">
    <name type="scientific">Macrostomum lignano</name>
    <dbReference type="NCBI Taxonomy" id="282301"/>
    <lineage>
        <taxon>Eukaryota</taxon>
        <taxon>Metazoa</taxon>
        <taxon>Spiralia</taxon>
        <taxon>Lophotrochozoa</taxon>
        <taxon>Platyhelminthes</taxon>
        <taxon>Rhabditophora</taxon>
        <taxon>Macrostomorpha</taxon>
        <taxon>Macrostomida</taxon>
        <taxon>Macrostomidae</taxon>
        <taxon>Macrostomum</taxon>
    </lineage>
</organism>
<name>A0A1I8JD43_9PLAT</name>
<dbReference type="WBParaSite" id="maker-uti_cns_0046801-snap-gene-0.2-mRNA-1">
    <property type="protein sequence ID" value="maker-uti_cns_0046801-snap-gene-0.2-mRNA-1"/>
    <property type="gene ID" value="maker-uti_cns_0046801-snap-gene-0.2"/>
</dbReference>
<evidence type="ECO:0000256" key="11">
    <source>
        <dbReference type="SAM" id="MobiDB-lite"/>
    </source>
</evidence>
<feature type="transmembrane region" description="Helical" evidence="12">
    <location>
        <begin position="807"/>
        <end position="831"/>
    </location>
</feature>
<keyword evidence="13" id="KW-1185">Reference proteome</keyword>
<dbReference type="PANTHER" id="PTHR11616:SF321">
    <property type="entry name" value="SODIUM-DEPENDENT NUTRIENT AMINO ACID TRANSPORTER 1-RELATED"/>
    <property type="match status" value="1"/>
</dbReference>
<protein>
    <recommendedName>
        <fullName evidence="10">Transporter</fullName>
    </recommendedName>
</protein>
<evidence type="ECO:0000256" key="4">
    <source>
        <dbReference type="ARBA" id="ARBA00022692"/>
    </source>
</evidence>
<dbReference type="PROSITE" id="PS50267">
    <property type="entry name" value="NA_NEUROTRAN_SYMP_3"/>
    <property type="match status" value="1"/>
</dbReference>
<reference evidence="14" key="1">
    <citation type="submission" date="2016-11" db="UniProtKB">
        <authorList>
            <consortium name="WormBaseParasite"/>
        </authorList>
    </citation>
    <scope>IDENTIFICATION</scope>
</reference>
<feature type="transmembrane region" description="Helical" evidence="12">
    <location>
        <begin position="564"/>
        <end position="581"/>
    </location>
</feature>
<keyword evidence="6 12" id="KW-0472">Membrane</keyword>
<feature type="transmembrane region" description="Helical" evidence="12">
    <location>
        <begin position="317"/>
        <end position="338"/>
    </location>
</feature>
<feature type="binding site" evidence="8">
    <location>
        <position position="296"/>
    </location>
    <ligand>
        <name>Na(+)</name>
        <dbReference type="ChEBI" id="CHEBI:29101"/>
        <label>1</label>
    </ligand>
</feature>
<keyword evidence="3 10" id="KW-0813">Transport</keyword>
<feature type="transmembrane region" description="Helical" evidence="12">
    <location>
        <begin position="517"/>
        <end position="544"/>
    </location>
</feature>
<dbReference type="PRINTS" id="PR00176">
    <property type="entry name" value="NANEUSMPORT"/>
</dbReference>
<keyword evidence="9" id="KW-1015">Disulfide bond</keyword>
<feature type="binding site" evidence="8">
    <location>
        <position position="300"/>
    </location>
    <ligand>
        <name>Na(+)</name>
        <dbReference type="ChEBI" id="CHEBI:29101"/>
        <label>1</label>
    </ligand>
</feature>
<feature type="transmembrane region" description="Helical" evidence="12">
    <location>
        <begin position="698"/>
        <end position="719"/>
    </location>
</feature>
<accession>A0A1I8JD43</accession>
<dbReference type="GO" id="GO:0046872">
    <property type="term" value="F:metal ion binding"/>
    <property type="evidence" value="ECO:0007669"/>
    <property type="project" value="UniProtKB-KW"/>
</dbReference>
<comment type="subcellular location">
    <subcellularLocation>
        <location evidence="1">Membrane</location>
        <topology evidence="1">Multi-pass membrane protein</topology>
    </subcellularLocation>
</comment>